<dbReference type="Proteomes" id="UP000092445">
    <property type="component" value="Unassembled WGS sequence"/>
</dbReference>
<dbReference type="SUPFAM" id="SSF50978">
    <property type="entry name" value="WD40 repeat-like"/>
    <property type="match status" value="1"/>
</dbReference>
<evidence type="ECO:0000256" key="2">
    <source>
        <dbReference type="ARBA" id="ARBA00022737"/>
    </source>
</evidence>
<sequence>MNSDRNVDPYVGGYFVGHTRPVIQVRFSPDGSAIATNSADSTVVLWDLKSVVRCPRFSEHAKRDGFVNIWEPKAHCICQEFLFHDKPLRSVDFHPTGPSMLVAASDDKSVKLWQIDQKKFITSFASRLVRSAKFSPNGQLIVSCGDENSLRIFDMKSGERVWCLTEEKGLGRQLAWHPNGNIVAVALSCCRVKVFDRIPQELVQLYQVYSEPAGGIFATKLQML</sequence>
<dbReference type="EnsemblMetazoa" id="GPAI044003-RA">
    <property type="protein sequence ID" value="GPAI044003-PA"/>
    <property type="gene ID" value="GPAI044003"/>
</dbReference>
<accession>A0A1B0AFF9</accession>
<dbReference type="Gene3D" id="2.130.10.10">
    <property type="entry name" value="YVTN repeat-like/Quinoprotein amine dehydrogenase"/>
    <property type="match status" value="2"/>
</dbReference>
<feature type="repeat" description="WD" evidence="3">
    <location>
        <begin position="81"/>
        <end position="123"/>
    </location>
</feature>
<reference evidence="5" key="2">
    <citation type="submission" date="2020-05" db="UniProtKB">
        <authorList>
            <consortium name="EnsemblMetazoa"/>
        </authorList>
    </citation>
    <scope>IDENTIFICATION</scope>
    <source>
        <strain evidence="5">IAEA</strain>
    </source>
</reference>
<feature type="repeat" description="WD" evidence="3">
    <location>
        <begin position="129"/>
        <end position="163"/>
    </location>
</feature>
<keyword evidence="2" id="KW-0677">Repeat</keyword>
<organism evidence="5 6">
    <name type="scientific">Glossina pallidipes</name>
    <name type="common">Tsetse fly</name>
    <dbReference type="NCBI Taxonomy" id="7398"/>
    <lineage>
        <taxon>Eukaryota</taxon>
        <taxon>Metazoa</taxon>
        <taxon>Ecdysozoa</taxon>
        <taxon>Arthropoda</taxon>
        <taxon>Hexapoda</taxon>
        <taxon>Insecta</taxon>
        <taxon>Pterygota</taxon>
        <taxon>Neoptera</taxon>
        <taxon>Endopterygota</taxon>
        <taxon>Diptera</taxon>
        <taxon>Brachycera</taxon>
        <taxon>Muscomorpha</taxon>
        <taxon>Hippoboscoidea</taxon>
        <taxon>Glossinidae</taxon>
        <taxon>Glossina</taxon>
    </lineage>
</organism>
<dbReference type="InterPro" id="IPR036322">
    <property type="entry name" value="WD40_repeat_dom_sf"/>
</dbReference>
<proteinExistence type="predicted"/>
<feature type="repeat" description="WD" evidence="3">
    <location>
        <begin position="15"/>
        <end position="50"/>
    </location>
</feature>
<dbReference type="InterPro" id="IPR015943">
    <property type="entry name" value="WD40/YVTN_repeat-like_dom_sf"/>
</dbReference>
<dbReference type="VEuPathDB" id="VectorBase:GPAI044003"/>
<evidence type="ECO:0000259" key="4">
    <source>
        <dbReference type="Pfam" id="PF12894"/>
    </source>
</evidence>
<dbReference type="InterPro" id="IPR051179">
    <property type="entry name" value="WD_repeat_multifunction"/>
</dbReference>
<evidence type="ECO:0000313" key="5">
    <source>
        <dbReference type="EnsemblMetazoa" id="GPAI044003-PA"/>
    </source>
</evidence>
<dbReference type="InterPro" id="IPR001680">
    <property type="entry name" value="WD40_rpt"/>
</dbReference>
<dbReference type="SMART" id="SM00320">
    <property type="entry name" value="WD40"/>
    <property type="match status" value="4"/>
</dbReference>
<feature type="domain" description="Anaphase-promoting complex subunit 4-like WD40" evidence="4">
    <location>
        <begin position="133"/>
        <end position="211"/>
    </location>
</feature>
<keyword evidence="1 3" id="KW-0853">WD repeat</keyword>
<dbReference type="Pfam" id="PF12894">
    <property type="entry name" value="ANAPC4_WD40"/>
    <property type="match status" value="1"/>
</dbReference>
<dbReference type="PROSITE" id="PS50082">
    <property type="entry name" value="WD_REPEATS_2"/>
    <property type="match status" value="3"/>
</dbReference>
<reference evidence="6" key="1">
    <citation type="submission" date="2014-03" db="EMBL/GenBank/DDBJ databases">
        <authorList>
            <person name="Aksoy S."/>
            <person name="Warren W."/>
            <person name="Wilson R.K."/>
        </authorList>
    </citation>
    <scope>NUCLEOTIDE SEQUENCE [LARGE SCALE GENOMIC DNA]</scope>
    <source>
        <strain evidence="6">IAEA</strain>
    </source>
</reference>
<dbReference type="AlphaFoldDB" id="A0A1B0AFF9"/>
<keyword evidence="6" id="KW-1185">Reference proteome</keyword>
<protein>
    <submittedName>
        <fullName evidence="5">WD_REPEATS_REGION domain-containing protein</fullName>
    </submittedName>
</protein>
<dbReference type="PRINTS" id="PR00320">
    <property type="entry name" value="GPROTEINBRPT"/>
</dbReference>
<name>A0A1B0AFF9_GLOPL</name>
<dbReference type="PROSITE" id="PS50294">
    <property type="entry name" value="WD_REPEATS_REGION"/>
    <property type="match status" value="2"/>
</dbReference>
<dbReference type="Pfam" id="PF00400">
    <property type="entry name" value="WD40"/>
    <property type="match status" value="2"/>
</dbReference>
<dbReference type="InterPro" id="IPR020472">
    <property type="entry name" value="WD40_PAC1"/>
</dbReference>
<dbReference type="PANTHER" id="PTHR19857">
    <property type="entry name" value="MITOCHONDRIAL DIVISION PROTEIN 1-RELATED"/>
    <property type="match status" value="1"/>
</dbReference>
<evidence type="ECO:0000313" key="6">
    <source>
        <dbReference type="Proteomes" id="UP000092445"/>
    </source>
</evidence>
<dbReference type="STRING" id="7398.A0A1B0AFF9"/>
<evidence type="ECO:0000256" key="3">
    <source>
        <dbReference type="PROSITE-ProRule" id="PRU00221"/>
    </source>
</evidence>
<dbReference type="InterPro" id="IPR024977">
    <property type="entry name" value="Apc4-like_WD40_dom"/>
</dbReference>
<evidence type="ECO:0000256" key="1">
    <source>
        <dbReference type="ARBA" id="ARBA00022574"/>
    </source>
</evidence>